<gene>
    <name evidence="3" type="ORF">PGTUg99_050269</name>
</gene>
<dbReference type="PANTHER" id="PTHR45125:SF3">
    <property type="entry name" value="NO-APICAL-MERISTEM-ASSOCIATED CARBOXY-TERMINAL DOMAIN PROTEIN"/>
    <property type="match status" value="1"/>
</dbReference>
<proteinExistence type="predicted"/>
<organism evidence="3 4">
    <name type="scientific">Puccinia graminis f. sp. tritici</name>
    <dbReference type="NCBI Taxonomy" id="56615"/>
    <lineage>
        <taxon>Eukaryota</taxon>
        <taxon>Fungi</taxon>
        <taxon>Dikarya</taxon>
        <taxon>Basidiomycota</taxon>
        <taxon>Pucciniomycotina</taxon>
        <taxon>Pucciniomycetes</taxon>
        <taxon>Pucciniales</taxon>
        <taxon>Pucciniaceae</taxon>
        <taxon>Puccinia</taxon>
    </lineage>
</organism>
<dbReference type="EMBL" id="VDEP01000071">
    <property type="protein sequence ID" value="KAA1133676.1"/>
    <property type="molecule type" value="Genomic_DNA"/>
</dbReference>
<feature type="region of interest" description="Disordered" evidence="1">
    <location>
        <begin position="1"/>
        <end position="46"/>
    </location>
</feature>
<feature type="compositionally biased region" description="Basic and acidic residues" evidence="1">
    <location>
        <begin position="32"/>
        <end position="41"/>
    </location>
</feature>
<feature type="compositionally biased region" description="Polar residues" evidence="1">
    <location>
        <begin position="13"/>
        <end position="31"/>
    </location>
</feature>
<accession>A0A5B0S636</accession>
<evidence type="ECO:0000313" key="4">
    <source>
        <dbReference type="Proteomes" id="UP000325313"/>
    </source>
</evidence>
<dbReference type="PANTHER" id="PTHR45125">
    <property type="entry name" value="F21J9.4-RELATED"/>
    <property type="match status" value="1"/>
</dbReference>
<feature type="domain" description="No apical meristem-associated C-terminal" evidence="2">
    <location>
        <begin position="149"/>
        <end position="304"/>
    </location>
</feature>
<sequence length="314" mass="35295">MAPAVPLDPLLQDTGSEQAHIEPSQQTSEVTESQRGDELGTKRSSSYTEAEDFQLCRSWIVISEDPLIGTNQDGATFWKRVHLSFSKELPEARRTPGSLKAHWGALQKVISKFRGFVNQVEQHEESGASAEDCLNRALELFSKDQGSSFKHLRCFNILVKVPKWSTYTDENSKKNRSSTQKKRARSPSSNAPASSVLNPDDVTDAEDNSTDTSSLPRPIGNKKAKFLHQLASKEEAWKEMIARAHESVANETKRQNDIFDVEAKTLDRMAQTGEYNAQVSIMDKDLSNLDDDSKEYFRLKKKQILSDLQRNSST</sequence>
<dbReference type="Pfam" id="PF14303">
    <property type="entry name" value="NAM-associated"/>
    <property type="match status" value="1"/>
</dbReference>
<evidence type="ECO:0000259" key="2">
    <source>
        <dbReference type="Pfam" id="PF14303"/>
    </source>
</evidence>
<evidence type="ECO:0000256" key="1">
    <source>
        <dbReference type="SAM" id="MobiDB-lite"/>
    </source>
</evidence>
<dbReference type="Proteomes" id="UP000325313">
    <property type="component" value="Unassembled WGS sequence"/>
</dbReference>
<name>A0A5B0S636_PUCGR</name>
<comment type="caution">
    <text evidence="3">The sequence shown here is derived from an EMBL/GenBank/DDBJ whole genome shotgun (WGS) entry which is preliminary data.</text>
</comment>
<evidence type="ECO:0000313" key="3">
    <source>
        <dbReference type="EMBL" id="KAA1133676.1"/>
    </source>
</evidence>
<dbReference type="AlphaFoldDB" id="A0A5B0S636"/>
<feature type="region of interest" description="Disordered" evidence="1">
    <location>
        <begin position="168"/>
        <end position="221"/>
    </location>
</feature>
<feature type="compositionally biased region" description="Basic residues" evidence="1">
    <location>
        <begin position="174"/>
        <end position="185"/>
    </location>
</feature>
<feature type="compositionally biased region" description="Low complexity" evidence="1">
    <location>
        <begin position="186"/>
        <end position="195"/>
    </location>
</feature>
<protein>
    <recommendedName>
        <fullName evidence="2">No apical meristem-associated C-terminal domain-containing protein</fullName>
    </recommendedName>
</protein>
<reference evidence="3 4" key="1">
    <citation type="submission" date="2019-05" db="EMBL/GenBank/DDBJ databases">
        <title>Emergence of the Ug99 lineage of the wheat stem rust pathogen through somatic hybridization.</title>
        <authorList>
            <person name="Li F."/>
            <person name="Upadhyaya N.M."/>
            <person name="Sperschneider J."/>
            <person name="Matny O."/>
            <person name="Nguyen-Phuc H."/>
            <person name="Mago R."/>
            <person name="Raley C."/>
            <person name="Miller M.E."/>
            <person name="Silverstein K.A.T."/>
            <person name="Henningsen E."/>
            <person name="Hirsch C.D."/>
            <person name="Visser B."/>
            <person name="Pretorius Z.A."/>
            <person name="Steffenson B.J."/>
            <person name="Schwessinger B."/>
            <person name="Dodds P.N."/>
            <person name="Figueroa M."/>
        </authorList>
    </citation>
    <scope>NUCLEOTIDE SEQUENCE [LARGE SCALE GENOMIC DNA]</scope>
    <source>
        <strain evidence="3 4">Ug99</strain>
    </source>
</reference>
<dbReference type="InterPro" id="IPR029466">
    <property type="entry name" value="NAM-associated_C"/>
</dbReference>